<dbReference type="Proteomes" id="UP000030905">
    <property type="component" value="Chromosome"/>
</dbReference>
<reference evidence="1 4" key="1">
    <citation type="journal article" date="2015" name="Genome Announc.">
        <title>Complete Genome Sequence of the Nitrogen-Fixing and Solvent-Producing Clostridium pasteurianum DSM 525.</title>
        <authorList>
            <person name="Poehlein A."/>
            <person name="Grosse-Honebrink A."/>
            <person name="Zhang Y."/>
            <person name="Minton N.P."/>
            <person name="Daniel R."/>
        </authorList>
    </citation>
    <scope>NUCLEOTIDE SEQUENCE [LARGE SCALE GENOMIC DNA]</scope>
    <source>
        <strain evidence="1">DSM 525</strain>
        <strain evidence="4">DSM 525 / ATCC 6013</strain>
    </source>
</reference>
<dbReference type="AlphaFoldDB" id="A0A0H3J9N9"/>
<dbReference type="KEGG" id="cpae:CPAST_c27960"/>
<dbReference type="EMBL" id="CP009268">
    <property type="protein sequence ID" value="AJA52851.1"/>
    <property type="molecule type" value="Genomic_DNA"/>
</dbReference>
<dbReference type="KEGG" id="cpat:CLPA_c27960"/>
<dbReference type="eggNOG" id="ENOG50341KY">
    <property type="taxonomic scope" value="Bacteria"/>
</dbReference>
<sequence length="197" mass="23716">MNNKDYLGKLFRTFDDFVSLVASRELEYIIFDAKYTTYFNNKMRKVLNEINRSKRDLELFVMFNTRGEIAIIDSKIVGKYIANYYNIQMEKYYKDIKLNKIVWDVINGKSKTKTKRDFMVISYKIIYKVLNEIYMDIKCNKSILNEYKFRYGLENYSRKNISTIVISILILEDICNYIGIEEDILLDYLRKIYDDNI</sequence>
<gene>
    <name evidence="1" type="ORF">CLPA_c27960</name>
    <name evidence="2" type="ORF">CP6013_00388</name>
</gene>
<organism evidence="1 4">
    <name type="scientific">Clostridium pasteurianum DSM 525 = ATCC 6013</name>
    <dbReference type="NCBI Taxonomy" id="1262449"/>
    <lineage>
        <taxon>Bacteria</taxon>
        <taxon>Bacillati</taxon>
        <taxon>Bacillota</taxon>
        <taxon>Clostridia</taxon>
        <taxon>Eubacteriales</taxon>
        <taxon>Clostridiaceae</taxon>
        <taxon>Clostridium</taxon>
    </lineage>
</organism>
<dbReference type="GeneID" id="93074919"/>
<reference evidence="2 3" key="3">
    <citation type="journal article" name="Genome Announc.">
        <title>Improved Draft Genome Sequence of Clostridium pasteurianum Strain ATCC 6013 (DSM 525) Using a Hybrid Next-Generation Sequencing Approach.</title>
        <authorList>
            <person name="Pyne M.E."/>
            <person name="Utturkar S."/>
            <person name="Brown S.D."/>
            <person name="Moo-Young M."/>
            <person name="Chung D.A."/>
            <person name="Chou C.P."/>
        </authorList>
    </citation>
    <scope>NUCLEOTIDE SEQUENCE [LARGE SCALE GENOMIC DNA]</scope>
    <source>
        <strain evidence="2 3">ATCC 6013</strain>
    </source>
</reference>
<evidence type="ECO:0000313" key="1">
    <source>
        <dbReference type="EMBL" id="AJA52851.1"/>
    </source>
</evidence>
<evidence type="ECO:0000313" key="3">
    <source>
        <dbReference type="Proteomes" id="UP000028042"/>
    </source>
</evidence>
<evidence type="ECO:0000313" key="2">
    <source>
        <dbReference type="EMBL" id="KRU11141.1"/>
    </source>
</evidence>
<dbReference type="Proteomes" id="UP000028042">
    <property type="component" value="Unassembled WGS sequence"/>
</dbReference>
<accession>A0A0H3J9N9</accession>
<dbReference type="RefSeq" id="WP_003442931.1">
    <property type="nucleotide sequence ID" value="NZ_ANZB01000003.1"/>
</dbReference>
<reference evidence="2" key="2">
    <citation type="submission" date="2015-10" db="EMBL/GenBank/DDBJ databases">
        <title>Improved Draft Genome Sequence of Clostridium pasteurianum Strain ATCC 6013 (DSM 525) Using a Hybrid Next-Generation Sequencing Approach.</title>
        <authorList>
            <person name="Pyne M.E."/>
            <person name="Utturkar S.M."/>
            <person name="Brown S.D."/>
            <person name="Moo-Young M."/>
            <person name="Chung D.A."/>
            <person name="Chou P.C."/>
        </authorList>
    </citation>
    <scope>NUCLEOTIDE SEQUENCE</scope>
    <source>
        <strain evidence="2">ATCC 6013</strain>
    </source>
</reference>
<dbReference type="PATRIC" id="fig|1262449.3.peg.1243"/>
<keyword evidence="4" id="KW-1185">Reference proteome</keyword>
<proteinExistence type="predicted"/>
<protein>
    <submittedName>
        <fullName evidence="1">Uncharacterized protein</fullName>
    </submittedName>
</protein>
<name>A0A0H3J9N9_CLOPA</name>
<evidence type="ECO:0000313" key="4">
    <source>
        <dbReference type="Proteomes" id="UP000030905"/>
    </source>
</evidence>
<dbReference type="EMBL" id="JPGY02000001">
    <property type="protein sequence ID" value="KRU11141.1"/>
    <property type="molecule type" value="Genomic_DNA"/>
</dbReference>